<accession>A0A5N4D7B5</accession>
<organism evidence="2 3">
    <name type="scientific">Camelus dromedarius</name>
    <name type="common">Dromedary</name>
    <name type="synonym">Arabian camel</name>
    <dbReference type="NCBI Taxonomy" id="9838"/>
    <lineage>
        <taxon>Eukaryota</taxon>
        <taxon>Metazoa</taxon>
        <taxon>Chordata</taxon>
        <taxon>Craniata</taxon>
        <taxon>Vertebrata</taxon>
        <taxon>Euteleostomi</taxon>
        <taxon>Mammalia</taxon>
        <taxon>Eutheria</taxon>
        <taxon>Laurasiatheria</taxon>
        <taxon>Artiodactyla</taxon>
        <taxon>Tylopoda</taxon>
        <taxon>Camelidae</taxon>
        <taxon>Camelus</taxon>
    </lineage>
</organism>
<protein>
    <submittedName>
        <fullName evidence="2">60S ribosomal protein L29</fullName>
    </submittedName>
</protein>
<feature type="region of interest" description="Disordered" evidence="1">
    <location>
        <begin position="432"/>
        <end position="452"/>
    </location>
</feature>
<evidence type="ECO:0000313" key="3">
    <source>
        <dbReference type="Proteomes" id="UP000299084"/>
    </source>
</evidence>
<keyword evidence="2" id="KW-0689">Ribosomal protein</keyword>
<keyword evidence="2" id="KW-0687">Ribonucleoprotein</keyword>
<comment type="caution">
    <text evidence="2">The sequence shown here is derived from an EMBL/GenBank/DDBJ whole genome shotgun (WGS) entry which is preliminary data.</text>
</comment>
<dbReference type="Proteomes" id="UP000299084">
    <property type="component" value="Unassembled WGS sequence"/>
</dbReference>
<feature type="compositionally biased region" description="Basic residues" evidence="1">
    <location>
        <begin position="16"/>
        <end position="26"/>
    </location>
</feature>
<evidence type="ECO:0000256" key="1">
    <source>
        <dbReference type="SAM" id="MobiDB-lite"/>
    </source>
</evidence>
<gene>
    <name evidence="2" type="ORF">Cadr_000018143</name>
</gene>
<sequence length="488" mass="52087">MAKLKNHTTHNQNTRFAKKHSKKGLKKMQANNAKAMSARAEAVKALRKPKEVKPKILKRNSRKLSQLAYTAHPRLRKCAHAHIAKGLRLCRPKAKDEAQTKATASAAAPAPAPKISSHPCPAPIIPPRSDDSSPRGCRVASDLSKAPAVYFKGPPNVTHTSPCPAPLLGDGAPSPRLGGWRLRIRHQKKFWGSTAGKKWGSGRGRSRGLRGVATPSPPLHSGSLWALPLLPLLPLLLPHLLLLLLRVGAPAALPVSDQPQGTDGEAWGAPSPEWVTRVCWETAGGGGAGAAGRRQRPGWLGAGRAVPLPLPFTAFATLRAQRPRRVGPTGLPLRTSALGLLLEGKFKQQSEESRLGSEGRGWGLVQIHAVRAGLPDPGHQRQSSIPLSGAQHPPTPRLSFSFFGSCYSCCYFPFPAFPWEAPVPQAGISSLGPAPALEGDEPGRGATATGAFTPAHTFPAGVTFTGIWRWVPWTRKEMGQPELGFAST</sequence>
<feature type="region of interest" description="Disordered" evidence="1">
    <location>
        <begin position="98"/>
        <end position="139"/>
    </location>
</feature>
<evidence type="ECO:0000313" key="2">
    <source>
        <dbReference type="EMBL" id="KAB1267033.1"/>
    </source>
</evidence>
<dbReference type="AlphaFoldDB" id="A0A5N4D7B5"/>
<keyword evidence="3" id="KW-1185">Reference proteome</keyword>
<feature type="region of interest" description="Disordered" evidence="1">
    <location>
        <begin position="1"/>
        <end position="47"/>
    </location>
</feature>
<dbReference type="GO" id="GO:0005840">
    <property type="term" value="C:ribosome"/>
    <property type="evidence" value="ECO:0007669"/>
    <property type="project" value="UniProtKB-KW"/>
</dbReference>
<proteinExistence type="predicted"/>
<name>A0A5N4D7B5_CAMDR</name>
<dbReference type="EMBL" id="JWIN03000015">
    <property type="protein sequence ID" value="KAB1267033.1"/>
    <property type="molecule type" value="Genomic_DNA"/>
</dbReference>
<feature type="compositionally biased region" description="Low complexity" evidence="1">
    <location>
        <begin position="100"/>
        <end position="117"/>
    </location>
</feature>
<reference evidence="2 3" key="1">
    <citation type="journal article" date="2019" name="Mol. Ecol. Resour.">
        <title>Improving Illumina assemblies with Hi-C and long reads: an example with the North African dromedary.</title>
        <authorList>
            <person name="Elbers J.P."/>
            <person name="Rogers M.F."/>
            <person name="Perelman P.L."/>
            <person name="Proskuryakova A.A."/>
            <person name="Serdyukova N.A."/>
            <person name="Johnson W.E."/>
            <person name="Horin P."/>
            <person name="Corander J."/>
            <person name="Murphy D."/>
            <person name="Burger P.A."/>
        </authorList>
    </citation>
    <scope>NUCLEOTIDE SEQUENCE [LARGE SCALE GENOMIC DNA]</scope>
    <source>
        <strain evidence="2">Drom800</strain>
        <tissue evidence="2">Blood</tissue>
    </source>
</reference>